<dbReference type="SMART" id="SM00858">
    <property type="entry name" value="SAF"/>
    <property type="match status" value="1"/>
</dbReference>
<name>A0A1Y6K6U1_9CHLR</name>
<evidence type="ECO:0000313" key="2">
    <source>
        <dbReference type="EMBL" id="SMX55286.1"/>
    </source>
</evidence>
<dbReference type="PANTHER" id="PTHR37850:SF2">
    <property type="entry name" value="SAF DOMAIN PROTEIN"/>
    <property type="match status" value="1"/>
</dbReference>
<dbReference type="GO" id="GO:0016491">
    <property type="term" value="F:oxidoreductase activity"/>
    <property type="evidence" value="ECO:0007669"/>
    <property type="project" value="InterPro"/>
</dbReference>
<evidence type="ECO:0000259" key="1">
    <source>
        <dbReference type="SMART" id="SM00858"/>
    </source>
</evidence>
<dbReference type="GO" id="GO:0050661">
    <property type="term" value="F:NADP binding"/>
    <property type="evidence" value="ECO:0007669"/>
    <property type="project" value="InterPro"/>
</dbReference>
<dbReference type="InterPro" id="IPR048423">
    <property type="entry name" value="DRL_cat"/>
</dbReference>
<protein>
    <submittedName>
        <fullName evidence="2">SAF domain protein</fullName>
    </submittedName>
</protein>
<dbReference type="Pfam" id="PF21135">
    <property type="entry name" value="DRL_cat"/>
    <property type="match status" value="1"/>
</dbReference>
<keyword evidence="3" id="KW-1185">Reference proteome</keyword>
<dbReference type="Gene3D" id="3.40.50.720">
    <property type="entry name" value="NAD(P)-binding Rossmann-like Domain"/>
    <property type="match status" value="1"/>
</dbReference>
<dbReference type="AlphaFoldDB" id="A0A1Y6K6U1"/>
<dbReference type="Proteomes" id="UP000195514">
    <property type="component" value="Chromosome I"/>
</dbReference>
<dbReference type="InterPro" id="IPR036291">
    <property type="entry name" value="NAD(P)-bd_dom_sf"/>
</dbReference>
<sequence>MATLKEELIEAEESRGPFRVGLVGAGQMGTGMISQIEKMHGMKIVAVSDIMPSRAKDAYIEASVPEKLVHEIDDDLSRADELIRDGQRVATHSSNFLAQIPSLDVIVECTGIPNVGAEVCYQAIQAGKPIVNMNVETDATIGYILTQKAQEKGVIYSLVAGDEPGSIKEIFDFADALGFEIVTIGKGKNNPLDRSATPDSLAKIAQQREMSAKMLCSFVDGTKTMVEMTSIGNATGYAPEVRGAYGPKCSVTDLPKMFVPKSDGGIFEAKGAVDYAIGPAPGVFVIIATDQPKIRKDLNYLGLTGHGNYWSLYRPYHLANLEAPITIANIVLHQKETLNHKIFPVAETIAIAKRDLEVGDVIDGLGMFTIYGMIEKASVAYEQGLVPMGLTVGGKIVKPVKMGTAIRYEDIALKEDDLIYKLRREQDKLVS</sequence>
<dbReference type="Pfam" id="PF03447">
    <property type="entry name" value="NAD_binding_3"/>
    <property type="match status" value="1"/>
</dbReference>
<dbReference type="EMBL" id="LT859958">
    <property type="protein sequence ID" value="SMX55286.1"/>
    <property type="molecule type" value="Genomic_DNA"/>
</dbReference>
<dbReference type="KEGG" id="abat:CFX1CAM_2221"/>
<gene>
    <name evidence="2" type="ORF">CFX1CAM_2221</name>
</gene>
<dbReference type="InterPro" id="IPR005106">
    <property type="entry name" value="Asp/hSer_DH_NAD-bd"/>
</dbReference>
<proteinExistence type="predicted"/>
<accession>A0A1Y6K6U1</accession>
<dbReference type="InterPro" id="IPR013974">
    <property type="entry name" value="SAF"/>
</dbReference>
<dbReference type="CDD" id="cd11616">
    <property type="entry name" value="SAF_DH_OX_like"/>
    <property type="match status" value="1"/>
</dbReference>
<dbReference type="PANTHER" id="PTHR37850">
    <property type="entry name" value="STRU PROTEIN"/>
    <property type="match status" value="1"/>
</dbReference>
<evidence type="ECO:0000313" key="3">
    <source>
        <dbReference type="Proteomes" id="UP000195514"/>
    </source>
</evidence>
<reference evidence="3" key="1">
    <citation type="submission" date="2017-05" db="EMBL/GenBank/DDBJ databases">
        <authorList>
            <person name="Kirkegaard R."/>
            <person name="Mcilroy J S."/>
        </authorList>
    </citation>
    <scope>NUCLEOTIDE SEQUENCE [LARGE SCALE GENOMIC DNA]</scope>
</reference>
<dbReference type="OrthoDB" id="9777844at2"/>
<feature type="domain" description="SAF" evidence="1">
    <location>
        <begin position="347"/>
        <end position="412"/>
    </location>
</feature>
<organism evidence="2 3">
    <name type="scientific">Candidatus Brevifilum fermentans</name>
    <dbReference type="NCBI Taxonomy" id="1986204"/>
    <lineage>
        <taxon>Bacteria</taxon>
        <taxon>Bacillati</taxon>
        <taxon>Chloroflexota</taxon>
        <taxon>Anaerolineae</taxon>
        <taxon>Anaerolineales</taxon>
        <taxon>Anaerolineaceae</taxon>
        <taxon>Candidatus Brevifilum</taxon>
    </lineage>
</organism>
<dbReference type="SUPFAM" id="SSF51735">
    <property type="entry name" value="NAD(P)-binding Rossmann-fold domains"/>
    <property type="match status" value="1"/>
</dbReference>
<dbReference type="RefSeq" id="WP_087863105.1">
    <property type="nucleotide sequence ID" value="NZ_LT859958.1"/>
</dbReference>